<name>A0A6J3LUB4_9PEZI</name>
<evidence type="ECO:0000313" key="3">
    <source>
        <dbReference type="RefSeq" id="XP_033455900.1"/>
    </source>
</evidence>
<accession>A0A6J3LUB4</accession>
<sequence length="107" mass="11571">METSGELSLSLSHPPSSSSSSSSNSIVHHYHPLPPTPFPFPNFSSGTNFHSSPPPVPCSLSYHPFSTFLPFSLSPLASCLLRVIGLMAAIRKGRDESSISLFSFFLF</sequence>
<feature type="compositionally biased region" description="Low complexity" evidence="1">
    <location>
        <begin position="7"/>
        <end position="25"/>
    </location>
</feature>
<organism evidence="3">
    <name type="scientific">Dissoconium aciculare CBS 342.82</name>
    <dbReference type="NCBI Taxonomy" id="1314786"/>
    <lineage>
        <taxon>Eukaryota</taxon>
        <taxon>Fungi</taxon>
        <taxon>Dikarya</taxon>
        <taxon>Ascomycota</taxon>
        <taxon>Pezizomycotina</taxon>
        <taxon>Dothideomycetes</taxon>
        <taxon>Dothideomycetidae</taxon>
        <taxon>Mycosphaerellales</taxon>
        <taxon>Dissoconiaceae</taxon>
        <taxon>Dissoconium</taxon>
    </lineage>
</organism>
<gene>
    <name evidence="3" type="ORF">K489DRAFT_81849</name>
</gene>
<evidence type="ECO:0000256" key="1">
    <source>
        <dbReference type="SAM" id="MobiDB-lite"/>
    </source>
</evidence>
<evidence type="ECO:0000313" key="2">
    <source>
        <dbReference type="Proteomes" id="UP000504637"/>
    </source>
</evidence>
<proteinExistence type="predicted"/>
<keyword evidence="2" id="KW-1185">Reference proteome</keyword>
<dbReference type="GeneID" id="54366756"/>
<dbReference type="AlphaFoldDB" id="A0A6J3LUB4"/>
<reference evidence="3" key="2">
    <citation type="submission" date="2020-04" db="EMBL/GenBank/DDBJ databases">
        <authorList>
            <consortium name="NCBI Genome Project"/>
        </authorList>
    </citation>
    <scope>NUCLEOTIDE SEQUENCE</scope>
    <source>
        <strain evidence="3">CBS 342.82</strain>
    </source>
</reference>
<protein>
    <submittedName>
        <fullName evidence="3">Uncharacterized protein</fullName>
    </submittedName>
</protein>
<feature type="region of interest" description="Disordered" evidence="1">
    <location>
        <begin position="1"/>
        <end position="28"/>
    </location>
</feature>
<dbReference type="RefSeq" id="XP_033455900.1">
    <property type="nucleotide sequence ID" value="XM_033608955.1"/>
</dbReference>
<reference evidence="3" key="1">
    <citation type="submission" date="2020-01" db="EMBL/GenBank/DDBJ databases">
        <authorList>
            <consortium name="DOE Joint Genome Institute"/>
            <person name="Haridas S."/>
            <person name="Albert R."/>
            <person name="Binder M."/>
            <person name="Bloem J."/>
            <person name="Labutti K."/>
            <person name="Salamov A."/>
            <person name="Andreopoulos B."/>
            <person name="Baker S.E."/>
            <person name="Barry K."/>
            <person name="Bills G."/>
            <person name="Bluhm B.H."/>
            <person name="Cannon C."/>
            <person name="Castanera R."/>
            <person name="Culley D.E."/>
            <person name="Daum C."/>
            <person name="Ezra D."/>
            <person name="Gonzalez J.B."/>
            <person name="Henrissat B."/>
            <person name="Kuo A."/>
            <person name="Liang C."/>
            <person name="Lipzen A."/>
            <person name="Lutzoni F."/>
            <person name="Magnuson J."/>
            <person name="Mondo S."/>
            <person name="Nolan M."/>
            <person name="Ohm R."/>
            <person name="Pangilinan J."/>
            <person name="Park H.-J."/>
            <person name="Ramirez L."/>
            <person name="Alfaro M."/>
            <person name="Sun H."/>
            <person name="Tritt A."/>
            <person name="Yoshinaga Y."/>
            <person name="Zwiers L.-H."/>
            <person name="Turgeon B.G."/>
            <person name="Goodwin S.B."/>
            <person name="Spatafora J.W."/>
            <person name="Crous P.W."/>
            <person name="Grigoriev I.V."/>
        </authorList>
    </citation>
    <scope>NUCLEOTIDE SEQUENCE</scope>
    <source>
        <strain evidence="3">CBS 342.82</strain>
    </source>
</reference>
<dbReference type="Proteomes" id="UP000504637">
    <property type="component" value="Unplaced"/>
</dbReference>
<reference evidence="3" key="3">
    <citation type="submission" date="2025-08" db="UniProtKB">
        <authorList>
            <consortium name="RefSeq"/>
        </authorList>
    </citation>
    <scope>IDENTIFICATION</scope>
    <source>
        <strain evidence="3">CBS 342.82</strain>
    </source>
</reference>